<dbReference type="PIRSF" id="PIRSF005859">
    <property type="entry name" value="PBR"/>
    <property type="match status" value="1"/>
</dbReference>
<gene>
    <name evidence="7" type="ORF">G4L39_06645</name>
</gene>
<feature type="transmembrane region" description="Helical" evidence="6">
    <location>
        <begin position="110"/>
        <end position="130"/>
    </location>
</feature>
<dbReference type="Gene3D" id="1.20.1260.100">
    <property type="entry name" value="TspO/MBR protein"/>
    <property type="match status" value="1"/>
</dbReference>
<evidence type="ECO:0000256" key="6">
    <source>
        <dbReference type="SAM" id="Phobius"/>
    </source>
</evidence>
<organism evidence="7 8">
    <name type="scientific">Limisphaera ngatamarikiensis</name>
    <dbReference type="NCBI Taxonomy" id="1324935"/>
    <lineage>
        <taxon>Bacteria</taxon>
        <taxon>Pseudomonadati</taxon>
        <taxon>Verrucomicrobiota</taxon>
        <taxon>Verrucomicrobiia</taxon>
        <taxon>Limisphaerales</taxon>
        <taxon>Limisphaeraceae</taxon>
        <taxon>Limisphaera</taxon>
    </lineage>
</organism>
<keyword evidence="8" id="KW-1185">Reference proteome</keyword>
<keyword evidence="3 6" id="KW-0812">Transmembrane</keyword>
<dbReference type="CDD" id="cd15904">
    <property type="entry name" value="TSPO_MBR"/>
    <property type="match status" value="1"/>
</dbReference>
<dbReference type="InterPro" id="IPR038330">
    <property type="entry name" value="TspO/MBR-related_sf"/>
</dbReference>
<dbReference type="GO" id="GO:0016020">
    <property type="term" value="C:membrane"/>
    <property type="evidence" value="ECO:0007669"/>
    <property type="project" value="UniProtKB-SubCell"/>
</dbReference>
<comment type="subcellular location">
    <subcellularLocation>
        <location evidence="1">Membrane</location>
        <topology evidence="1">Multi-pass membrane protein</topology>
    </subcellularLocation>
</comment>
<sequence length="163" mass="18057">MTTSNPTTRAPRPYLALAGWVLLCFAAASFGGLFMPGEWYAGLKKPSWNPPARVFGPVWTALYTMMAVAAWLVWKRGGFAAQRRPLALFLVQLALNAAWTPLFFGLHWTGVAFAEIVLLWLAIAATIAAFRPVSRVAAWLLVPYLTWVGFAAVLNFTLWRLNS</sequence>
<keyword evidence="4 6" id="KW-1133">Transmembrane helix</keyword>
<comment type="similarity">
    <text evidence="2">Belongs to the TspO/BZRP family.</text>
</comment>
<feature type="transmembrane region" description="Helical" evidence="6">
    <location>
        <begin position="86"/>
        <end position="104"/>
    </location>
</feature>
<name>A0A6M1RQZ5_9BACT</name>
<keyword evidence="5 6" id="KW-0472">Membrane</keyword>
<evidence type="ECO:0000256" key="5">
    <source>
        <dbReference type="ARBA" id="ARBA00023136"/>
    </source>
</evidence>
<comment type="caution">
    <text evidence="7">The sequence shown here is derived from an EMBL/GenBank/DDBJ whole genome shotgun (WGS) entry which is preliminary data.</text>
</comment>
<feature type="transmembrane region" description="Helical" evidence="6">
    <location>
        <begin position="137"/>
        <end position="159"/>
    </location>
</feature>
<reference evidence="7 8" key="1">
    <citation type="submission" date="2020-02" db="EMBL/GenBank/DDBJ databases">
        <title>Draft genome sequence of Limisphaera ngatamarikiensis NGM72.4T, a thermophilic Verrucomicrobia grouped in subdivision 3.</title>
        <authorList>
            <person name="Carere C.R."/>
            <person name="Steen J."/>
            <person name="Hugenholtz P."/>
            <person name="Stott M.B."/>
        </authorList>
    </citation>
    <scope>NUCLEOTIDE SEQUENCE [LARGE SCALE GENOMIC DNA]</scope>
    <source>
        <strain evidence="7 8">NGM72.4</strain>
    </source>
</reference>
<feature type="transmembrane region" description="Helical" evidence="6">
    <location>
        <begin position="14"/>
        <end position="34"/>
    </location>
</feature>
<evidence type="ECO:0000313" key="8">
    <source>
        <dbReference type="Proteomes" id="UP000477311"/>
    </source>
</evidence>
<proteinExistence type="inferred from homology"/>
<dbReference type="FunFam" id="1.20.1260.100:FF:000001">
    <property type="entry name" value="translocator protein 2"/>
    <property type="match status" value="1"/>
</dbReference>
<evidence type="ECO:0000256" key="2">
    <source>
        <dbReference type="ARBA" id="ARBA00007524"/>
    </source>
</evidence>
<evidence type="ECO:0000313" key="7">
    <source>
        <dbReference type="EMBL" id="NGO39075.1"/>
    </source>
</evidence>
<protein>
    <submittedName>
        <fullName evidence="7">Tryptophan-rich sensory protein</fullName>
    </submittedName>
</protein>
<accession>A0A6M1RQZ5</accession>
<evidence type="ECO:0000256" key="1">
    <source>
        <dbReference type="ARBA" id="ARBA00004141"/>
    </source>
</evidence>
<dbReference type="Pfam" id="PF03073">
    <property type="entry name" value="TspO_MBR"/>
    <property type="match status" value="1"/>
</dbReference>
<dbReference type="Proteomes" id="UP000477311">
    <property type="component" value="Unassembled WGS sequence"/>
</dbReference>
<feature type="transmembrane region" description="Helical" evidence="6">
    <location>
        <begin position="54"/>
        <end position="74"/>
    </location>
</feature>
<dbReference type="GO" id="GO:0033013">
    <property type="term" value="P:tetrapyrrole metabolic process"/>
    <property type="evidence" value="ECO:0007669"/>
    <property type="project" value="UniProtKB-ARBA"/>
</dbReference>
<evidence type="ECO:0000256" key="3">
    <source>
        <dbReference type="ARBA" id="ARBA00022692"/>
    </source>
</evidence>
<dbReference type="AlphaFoldDB" id="A0A6M1RQZ5"/>
<dbReference type="EMBL" id="JAAKYA010000043">
    <property type="protein sequence ID" value="NGO39075.1"/>
    <property type="molecule type" value="Genomic_DNA"/>
</dbReference>
<dbReference type="RefSeq" id="WP_165106873.1">
    <property type="nucleotide sequence ID" value="NZ_JAAKYA010000043.1"/>
</dbReference>
<dbReference type="PANTHER" id="PTHR10057:SF0">
    <property type="entry name" value="TRANSLOCATOR PROTEIN"/>
    <property type="match status" value="1"/>
</dbReference>
<dbReference type="PANTHER" id="PTHR10057">
    <property type="entry name" value="PERIPHERAL-TYPE BENZODIAZEPINE RECEPTOR"/>
    <property type="match status" value="1"/>
</dbReference>
<dbReference type="InterPro" id="IPR004307">
    <property type="entry name" value="TspO_MBR"/>
</dbReference>
<evidence type="ECO:0000256" key="4">
    <source>
        <dbReference type="ARBA" id="ARBA00022989"/>
    </source>
</evidence>